<evidence type="ECO:0000256" key="1">
    <source>
        <dbReference type="SAM" id="MobiDB-lite"/>
    </source>
</evidence>
<keyword evidence="3" id="KW-1185">Reference proteome</keyword>
<gene>
    <name evidence="2" type="ORF">M0R45_026227</name>
</gene>
<dbReference type="Proteomes" id="UP001457282">
    <property type="component" value="Unassembled WGS sequence"/>
</dbReference>
<proteinExistence type="predicted"/>
<comment type="caution">
    <text evidence="2">The sequence shown here is derived from an EMBL/GenBank/DDBJ whole genome shotgun (WGS) entry which is preliminary data.</text>
</comment>
<dbReference type="EMBL" id="JBEDUW010000005">
    <property type="protein sequence ID" value="KAK9929119.1"/>
    <property type="molecule type" value="Genomic_DNA"/>
</dbReference>
<protein>
    <submittedName>
        <fullName evidence="2">Uncharacterized protein</fullName>
    </submittedName>
</protein>
<feature type="region of interest" description="Disordered" evidence="1">
    <location>
        <begin position="1"/>
        <end position="21"/>
    </location>
</feature>
<reference evidence="2 3" key="1">
    <citation type="journal article" date="2023" name="G3 (Bethesda)">
        <title>A chromosome-length genome assembly and annotation of blackberry (Rubus argutus, cv. 'Hillquist').</title>
        <authorList>
            <person name="Bruna T."/>
            <person name="Aryal R."/>
            <person name="Dudchenko O."/>
            <person name="Sargent D.J."/>
            <person name="Mead D."/>
            <person name="Buti M."/>
            <person name="Cavallini A."/>
            <person name="Hytonen T."/>
            <person name="Andres J."/>
            <person name="Pham M."/>
            <person name="Weisz D."/>
            <person name="Mascagni F."/>
            <person name="Usai G."/>
            <person name="Natali L."/>
            <person name="Bassil N."/>
            <person name="Fernandez G.E."/>
            <person name="Lomsadze A."/>
            <person name="Armour M."/>
            <person name="Olukolu B."/>
            <person name="Poorten T."/>
            <person name="Britton C."/>
            <person name="Davik J."/>
            <person name="Ashrafi H."/>
            <person name="Aiden E.L."/>
            <person name="Borodovsky M."/>
            <person name="Worthington M."/>
        </authorList>
    </citation>
    <scope>NUCLEOTIDE SEQUENCE [LARGE SCALE GENOMIC DNA]</scope>
    <source>
        <strain evidence="2">PI 553951</strain>
    </source>
</reference>
<dbReference type="AlphaFoldDB" id="A0AAW1WYA1"/>
<organism evidence="2 3">
    <name type="scientific">Rubus argutus</name>
    <name type="common">Southern blackberry</name>
    <dbReference type="NCBI Taxonomy" id="59490"/>
    <lineage>
        <taxon>Eukaryota</taxon>
        <taxon>Viridiplantae</taxon>
        <taxon>Streptophyta</taxon>
        <taxon>Embryophyta</taxon>
        <taxon>Tracheophyta</taxon>
        <taxon>Spermatophyta</taxon>
        <taxon>Magnoliopsida</taxon>
        <taxon>eudicotyledons</taxon>
        <taxon>Gunneridae</taxon>
        <taxon>Pentapetalae</taxon>
        <taxon>rosids</taxon>
        <taxon>fabids</taxon>
        <taxon>Rosales</taxon>
        <taxon>Rosaceae</taxon>
        <taxon>Rosoideae</taxon>
        <taxon>Rosoideae incertae sedis</taxon>
        <taxon>Rubus</taxon>
    </lineage>
</organism>
<feature type="compositionally biased region" description="Basic and acidic residues" evidence="1">
    <location>
        <begin position="40"/>
        <end position="62"/>
    </location>
</feature>
<name>A0AAW1WYA1_RUBAR</name>
<evidence type="ECO:0000313" key="2">
    <source>
        <dbReference type="EMBL" id="KAK9929119.1"/>
    </source>
</evidence>
<feature type="region of interest" description="Disordered" evidence="1">
    <location>
        <begin position="38"/>
        <end position="62"/>
    </location>
</feature>
<sequence length="77" mass="8677">MDAGGCGVDKRQRRRGDEHGMGWRLTEVIGLGATTTVAAREQRRGRGREEQRRGRGREEQRRLVGIDEMRGWALGDG</sequence>
<evidence type="ECO:0000313" key="3">
    <source>
        <dbReference type="Proteomes" id="UP001457282"/>
    </source>
</evidence>
<accession>A0AAW1WYA1</accession>